<evidence type="ECO:0000313" key="4">
    <source>
        <dbReference type="Proteomes" id="UP000000849"/>
    </source>
</evidence>
<dbReference type="HOGENOM" id="CLU_115304_0_0_11"/>
<dbReference type="KEGG" id="cfl:Cfla_2448"/>
<evidence type="ECO:0000313" key="3">
    <source>
        <dbReference type="EMBL" id="ADG75336.1"/>
    </source>
</evidence>
<reference evidence="3 4" key="1">
    <citation type="journal article" date="2010" name="Stand. Genomic Sci.">
        <title>Complete genome sequence of Cellulomonas flavigena type strain (134).</title>
        <authorList>
            <person name="Abt B."/>
            <person name="Foster B."/>
            <person name="Lapidus A."/>
            <person name="Clum A."/>
            <person name="Sun H."/>
            <person name="Pukall R."/>
            <person name="Lucas S."/>
            <person name="Glavina Del Rio T."/>
            <person name="Nolan M."/>
            <person name="Tice H."/>
            <person name="Cheng J.F."/>
            <person name="Pitluck S."/>
            <person name="Liolios K."/>
            <person name="Ivanova N."/>
            <person name="Mavromatis K."/>
            <person name="Ovchinnikova G."/>
            <person name="Pati A."/>
            <person name="Goodwin L."/>
            <person name="Chen A."/>
            <person name="Palaniappan K."/>
            <person name="Land M."/>
            <person name="Hauser L."/>
            <person name="Chang Y.J."/>
            <person name="Jeffries C.D."/>
            <person name="Rohde M."/>
            <person name="Goker M."/>
            <person name="Woyke T."/>
            <person name="Bristow J."/>
            <person name="Eisen J.A."/>
            <person name="Markowitz V."/>
            <person name="Hugenholtz P."/>
            <person name="Kyrpides N.C."/>
            <person name="Klenk H.P."/>
        </authorList>
    </citation>
    <scope>NUCLEOTIDE SEQUENCE [LARGE SCALE GENOMIC DNA]</scope>
    <source>
        <strain evidence="4">ATCC 482 / DSM 20109 / BCRC 11376 / JCM 18109 / NBRC 3775 / NCIMB 8073 / NRS 134</strain>
    </source>
</reference>
<sequence length="206" mass="21448">MMTGMRRLPVLVALVVSLALVGCGASTPDAAPTSPAATTGAEPSSATDGDPGDVLADLGLAGLTGREIVDRLDASTDTRPLDLVASVREDEVLVGDGTSEVTVPLGDEFYMSVAPYVQTTHECFFHSLAGCQGELVDAPVEVRIVDADGAVLVEESTTTWTNGFVGFWLPRGIEGEIEVEHDGRRGSVPFSTTPGSPTCVTTLRLT</sequence>
<name>D5UHL5_CELFN</name>
<feature type="signal peptide" evidence="2">
    <location>
        <begin position="1"/>
        <end position="30"/>
    </location>
</feature>
<keyword evidence="4" id="KW-1185">Reference proteome</keyword>
<dbReference type="EMBL" id="CP001964">
    <property type="protein sequence ID" value="ADG75336.1"/>
    <property type="molecule type" value="Genomic_DNA"/>
</dbReference>
<dbReference type="Proteomes" id="UP000000849">
    <property type="component" value="Chromosome"/>
</dbReference>
<protein>
    <recommendedName>
        <fullName evidence="5">Lipoprotein</fullName>
    </recommendedName>
</protein>
<evidence type="ECO:0000256" key="2">
    <source>
        <dbReference type="SAM" id="SignalP"/>
    </source>
</evidence>
<dbReference type="STRING" id="446466.Cfla_2448"/>
<gene>
    <name evidence="3" type="ordered locus">Cfla_2448</name>
</gene>
<dbReference type="NCBIfam" id="NF038094">
    <property type="entry name" value="CueP_fam"/>
    <property type="match status" value="1"/>
</dbReference>
<dbReference type="AlphaFoldDB" id="D5UHL5"/>
<keyword evidence="2" id="KW-0732">Signal</keyword>
<dbReference type="eggNOG" id="ENOG502ZBTG">
    <property type="taxonomic scope" value="Bacteria"/>
</dbReference>
<dbReference type="Pfam" id="PF21172">
    <property type="entry name" value="CueP"/>
    <property type="match status" value="1"/>
</dbReference>
<feature type="chain" id="PRO_5003077418" description="Lipoprotein" evidence="2">
    <location>
        <begin position="31"/>
        <end position="206"/>
    </location>
</feature>
<feature type="region of interest" description="Disordered" evidence="1">
    <location>
        <begin position="27"/>
        <end position="51"/>
    </location>
</feature>
<accession>D5UHL5</accession>
<dbReference type="PROSITE" id="PS51257">
    <property type="entry name" value="PROKAR_LIPOPROTEIN"/>
    <property type="match status" value="1"/>
</dbReference>
<evidence type="ECO:0000256" key="1">
    <source>
        <dbReference type="SAM" id="MobiDB-lite"/>
    </source>
</evidence>
<evidence type="ECO:0008006" key="5">
    <source>
        <dbReference type="Google" id="ProtNLM"/>
    </source>
</evidence>
<dbReference type="Gene3D" id="2.60.40.3700">
    <property type="match status" value="1"/>
</dbReference>
<dbReference type="InterPro" id="IPR047808">
    <property type="entry name" value="CueP-like"/>
</dbReference>
<organism evidence="3 4">
    <name type="scientific">Cellulomonas flavigena (strain ATCC 482 / DSM 20109 / BCRC 11376 / JCM 18109 / NBRC 3775 / NCIMB 8073 / NRS 134)</name>
    <dbReference type="NCBI Taxonomy" id="446466"/>
    <lineage>
        <taxon>Bacteria</taxon>
        <taxon>Bacillati</taxon>
        <taxon>Actinomycetota</taxon>
        <taxon>Actinomycetes</taxon>
        <taxon>Micrococcales</taxon>
        <taxon>Cellulomonadaceae</taxon>
        <taxon>Cellulomonas</taxon>
    </lineage>
</organism>
<proteinExistence type="predicted"/>